<accession>A0AAP0EID1</accession>
<organism evidence="1 2">
    <name type="scientific">Stephania japonica</name>
    <dbReference type="NCBI Taxonomy" id="461633"/>
    <lineage>
        <taxon>Eukaryota</taxon>
        <taxon>Viridiplantae</taxon>
        <taxon>Streptophyta</taxon>
        <taxon>Embryophyta</taxon>
        <taxon>Tracheophyta</taxon>
        <taxon>Spermatophyta</taxon>
        <taxon>Magnoliopsida</taxon>
        <taxon>Ranunculales</taxon>
        <taxon>Menispermaceae</taxon>
        <taxon>Menispermoideae</taxon>
        <taxon>Cissampelideae</taxon>
        <taxon>Stephania</taxon>
    </lineage>
</organism>
<evidence type="ECO:0000313" key="1">
    <source>
        <dbReference type="EMBL" id="KAK9091337.1"/>
    </source>
</evidence>
<dbReference type="EMBL" id="JBBNAE010000010">
    <property type="protein sequence ID" value="KAK9091337.1"/>
    <property type="molecule type" value="Genomic_DNA"/>
</dbReference>
<dbReference type="Proteomes" id="UP001417504">
    <property type="component" value="Unassembled WGS sequence"/>
</dbReference>
<gene>
    <name evidence="1" type="ORF">Sjap_024514</name>
</gene>
<keyword evidence="2" id="KW-1185">Reference proteome</keyword>
<sequence>MGCYTLTAIYNCGDYFGLEVIYSNAKSVIVALNAPSTISRDIKKGASISVVARLMGHGDDRYVASFNWWMISLDQENLDHKLKNIPLNENQPNRSATSKMNKALAIKVTAMMVSFVPLKFRFRSLSRNKPTSILTMAVFQDAVQCFGTLSLMAVEV</sequence>
<comment type="caution">
    <text evidence="1">The sequence shown here is derived from an EMBL/GenBank/DDBJ whole genome shotgun (WGS) entry which is preliminary data.</text>
</comment>
<dbReference type="AlphaFoldDB" id="A0AAP0EID1"/>
<name>A0AAP0EID1_9MAGN</name>
<reference evidence="1 2" key="1">
    <citation type="submission" date="2024-01" db="EMBL/GenBank/DDBJ databases">
        <title>Genome assemblies of Stephania.</title>
        <authorList>
            <person name="Yang L."/>
        </authorList>
    </citation>
    <scope>NUCLEOTIDE SEQUENCE [LARGE SCALE GENOMIC DNA]</scope>
    <source>
        <strain evidence="1">QJT</strain>
        <tissue evidence="1">Leaf</tissue>
    </source>
</reference>
<proteinExistence type="predicted"/>
<evidence type="ECO:0000313" key="2">
    <source>
        <dbReference type="Proteomes" id="UP001417504"/>
    </source>
</evidence>
<protein>
    <submittedName>
        <fullName evidence="1">Uncharacterized protein</fullName>
    </submittedName>
</protein>